<dbReference type="eggNOG" id="COG2013">
    <property type="taxonomic scope" value="Bacteria"/>
</dbReference>
<evidence type="ECO:0000313" key="2">
    <source>
        <dbReference type="Proteomes" id="UP000008363"/>
    </source>
</evidence>
<dbReference type="PANTHER" id="PTHR43657">
    <property type="entry name" value="TRYPTOPHAN RNA-BINDING ATTENUATOR PROTEIN-LIKE PROTEIN"/>
    <property type="match status" value="1"/>
</dbReference>
<dbReference type="Pfam" id="PF01987">
    <property type="entry name" value="AIM24"/>
    <property type="match status" value="1"/>
</dbReference>
<dbReference type="RefSeq" id="WP_006331443.1">
    <property type="nucleotide sequence ID" value="NZ_BAHC01000060.1"/>
</dbReference>
<dbReference type="InterPro" id="IPR036983">
    <property type="entry name" value="AIM24_sf"/>
</dbReference>
<evidence type="ECO:0008006" key="3">
    <source>
        <dbReference type="Google" id="ProtNLM"/>
    </source>
</evidence>
<dbReference type="InterPro" id="IPR002838">
    <property type="entry name" value="AIM24"/>
</dbReference>
<dbReference type="Gene3D" id="3.60.160.10">
    <property type="entry name" value="Mitochondrial biogenesis AIM24"/>
    <property type="match status" value="1"/>
</dbReference>
<dbReference type="EMBL" id="BAHC01000060">
    <property type="protein sequence ID" value="GAB89415.1"/>
    <property type="molecule type" value="Genomic_DNA"/>
</dbReference>
<dbReference type="Proteomes" id="UP000008363">
    <property type="component" value="Unassembled WGS sequence"/>
</dbReference>
<proteinExistence type="predicted"/>
<dbReference type="NCBIfam" id="TIGR00266">
    <property type="entry name" value="TIGR00266 family protein"/>
    <property type="match status" value="1"/>
</dbReference>
<evidence type="ECO:0000313" key="1">
    <source>
        <dbReference type="EMBL" id="GAB89415.1"/>
    </source>
</evidence>
<name>K6VR92_9ACTN</name>
<accession>K6VR92</accession>
<dbReference type="AlphaFoldDB" id="K6VR92"/>
<keyword evidence="2" id="KW-1185">Reference proteome</keyword>
<comment type="caution">
    <text evidence="1">The sequence shown here is derived from an EMBL/GenBank/DDBJ whole genome shotgun (WGS) entry which is preliminary data.</text>
</comment>
<sequence>MDVAISAGPAFAMGTITVPPGGSVRVEAGAMAMTRGDIQIETSTRGGFFKGLRRSLGGESFFVNDFHSGSGGQVGVAATLPGDMTSLSLDARMPLLVQSGSWIASDPSVDVDSKWGGHKSFFSGEGLILLRCTGAGGLLLSSYGAIVATELAAGETLTLDTGHVVAFDEAVQYKVRKAGSWKSTLLGGEGLVTDFHGPGRVWLQTRSSNDLIEWIREVNPQRSNS</sequence>
<dbReference type="OrthoDB" id="6048299at2"/>
<organism evidence="1 2">
    <name type="scientific">Gordonia rhizosphera NBRC 16068</name>
    <dbReference type="NCBI Taxonomy" id="1108045"/>
    <lineage>
        <taxon>Bacteria</taxon>
        <taxon>Bacillati</taxon>
        <taxon>Actinomycetota</taxon>
        <taxon>Actinomycetes</taxon>
        <taxon>Mycobacteriales</taxon>
        <taxon>Gordoniaceae</taxon>
        <taxon>Gordonia</taxon>
    </lineage>
</organism>
<dbReference type="SUPFAM" id="SSF51219">
    <property type="entry name" value="TRAP-like"/>
    <property type="match status" value="1"/>
</dbReference>
<dbReference type="PANTHER" id="PTHR43657:SF1">
    <property type="entry name" value="ALTERED INHERITANCE OF MITOCHONDRIA PROTEIN 24, MITOCHONDRIAL"/>
    <property type="match status" value="1"/>
</dbReference>
<protein>
    <recommendedName>
        <fullName evidence="3">TIGR00266 family protein</fullName>
    </recommendedName>
</protein>
<dbReference type="InterPro" id="IPR016031">
    <property type="entry name" value="Trp_RNA-bd_attenuator-like_dom"/>
</dbReference>
<gene>
    <name evidence="1" type="ORF">GORHZ_060_00470</name>
</gene>
<reference evidence="1 2" key="1">
    <citation type="submission" date="2012-08" db="EMBL/GenBank/DDBJ databases">
        <title>Whole genome shotgun sequence of Gordonia rhizosphera NBRC 16068.</title>
        <authorList>
            <person name="Takarada H."/>
            <person name="Isaki S."/>
            <person name="Hosoyama A."/>
            <person name="Tsuchikane K."/>
            <person name="Katsumata H."/>
            <person name="Baba S."/>
            <person name="Ohji S."/>
            <person name="Yamazaki S."/>
            <person name="Fujita N."/>
        </authorList>
    </citation>
    <scope>NUCLEOTIDE SEQUENCE [LARGE SCALE GENOMIC DNA]</scope>
    <source>
        <strain evidence="1 2">NBRC 16068</strain>
    </source>
</reference>